<accession>A0A1S1LH36</accession>
<dbReference type="PROSITE" id="PS51257">
    <property type="entry name" value="PROKAR_LIPOPROTEIN"/>
    <property type="match status" value="1"/>
</dbReference>
<proteinExistence type="predicted"/>
<dbReference type="AlphaFoldDB" id="A0A1S1LH36"/>
<keyword evidence="1" id="KW-0732">Signal</keyword>
<comment type="caution">
    <text evidence="2">The sequence shown here is derived from an EMBL/GenBank/DDBJ whole genome shotgun (WGS) entry which is preliminary data.</text>
</comment>
<feature type="chain" id="PRO_5038610431" evidence="1">
    <location>
        <begin position="29"/>
        <end position="452"/>
    </location>
</feature>
<evidence type="ECO:0000313" key="2">
    <source>
        <dbReference type="EMBL" id="OHU46122.1"/>
    </source>
</evidence>
<sequence length="452" mass="47574">MVVKHRAFAGLLAALLLAGCGTSGNSSGGSSAPTVGTPADLLVAIPTTTPKPSWTIKLADVIHAPDLKQGILPGSVEDRAFALAYPAHPDPAGPGTSWVYSFNPHTGAILFGGVELSGSVAGCYINGPDQLTCLGRQNTAVADSHPWAWVLDSHNGNVTYNGPTDIINGDAMSVYKVGQYPVVAVPGTGWYGIGASGEKTWFVPGSGKASDDTFWSRDIPPQRLAVGDRPDGTYLVYSVSDGAVIVDKLTARPWVYDGGYAVPGRSASDPEGRITFYDNTGKELSHFTVGAGRGAWQVISRGALLVVQYGDPKAPDQMRWLVFDATGKKITDLPSQGEPSKTRAVIIGDKMYVSDTVGIENTAKENPWKQIDLATASILRTCADLNLRGYVASDGKTILSGNMGEAGHITENAIDPSSCQTLWSMDSRDGGVVKVNTSLVQYSDSQLNGVEG</sequence>
<dbReference type="Proteomes" id="UP000180043">
    <property type="component" value="Unassembled WGS sequence"/>
</dbReference>
<dbReference type="SUPFAM" id="SSF69304">
    <property type="entry name" value="Tricorn protease N-terminal domain"/>
    <property type="match status" value="1"/>
</dbReference>
<dbReference type="EMBL" id="MLIQ01000049">
    <property type="protein sequence ID" value="OHU46122.1"/>
    <property type="molecule type" value="Genomic_DNA"/>
</dbReference>
<reference evidence="2 3" key="1">
    <citation type="submission" date="2016-10" db="EMBL/GenBank/DDBJ databases">
        <title>Evaluation of Human, Veterinary and Environmental Mycobacterium chelonae Isolates by Core Genome Phylogenomic Analysis, Targeted Gene Comparison, and Anti-microbial Susceptibility Patterns: A Tale of Mistaken Identities.</title>
        <authorList>
            <person name="Fogelson S.B."/>
            <person name="Camus A.C."/>
            <person name="Lorenz W."/>
            <person name="Vasireddy R."/>
            <person name="Vasireddy S."/>
            <person name="Smith T."/>
            <person name="Brown-Elliott B.A."/>
            <person name="Wallace R.J.Jr."/>
            <person name="Hasan N.A."/>
            <person name="Reischl U."/>
            <person name="Sanchez S."/>
        </authorList>
    </citation>
    <scope>NUCLEOTIDE SEQUENCE [LARGE SCALE GENOMIC DNA]</scope>
    <source>
        <strain evidence="2 3">15515</strain>
    </source>
</reference>
<evidence type="ECO:0000313" key="3">
    <source>
        <dbReference type="Proteomes" id="UP000180043"/>
    </source>
</evidence>
<feature type="signal peptide" evidence="1">
    <location>
        <begin position="1"/>
        <end position="28"/>
    </location>
</feature>
<name>A0A1S1LH36_MYCCH</name>
<protein>
    <submittedName>
        <fullName evidence="2">Uncharacterized protein</fullName>
    </submittedName>
</protein>
<gene>
    <name evidence="2" type="ORF">BKG82_28505</name>
</gene>
<organism evidence="2 3">
    <name type="scientific">Mycobacteroides chelonae</name>
    <name type="common">Mycobacterium chelonae</name>
    <dbReference type="NCBI Taxonomy" id="1774"/>
    <lineage>
        <taxon>Bacteria</taxon>
        <taxon>Bacillati</taxon>
        <taxon>Actinomycetota</taxon>
        <taxon>Actinomycetes</taxon>
        <taxon>Mycobacteriales</taxon>
        <taxon>Mycobacteriaceae</taxon>
        <taxon>Mycobacteroides</taxon>
    </lineage>
</organism>
<evidence type="ECO:0000256" key="1">
    <source>
        <dbReference type="SAM" id="SignalP"/>
    </source>
</evidence>